<feature type="region of interest" description="Disordered" evidence="1">
    <location>
        <begin position="168"/>
        <end position="196"/>
    </location>
</feature>
<gene>
    <name evidence="3" type="ORF">FHR96_002564</name>
</gene>
<keyword evidence="4" id="KW-1185">Reference proteome</keyword>
<dbReference type="Pfam" id="PF07813">
    <property type="entry name" value="LTXXQ"/>
    <property type="match status" value="1"/>
</dbReference>
<sequence>MNIRMHTLALGLALALSSSADFVLAQEMPRGIMEEGQPGQGAGMMMGGQGGMGPGMMMGGQGGMGPGMMMGGISSGMMPCPMMDGKGMGMQQMLDPEQRDEMRALMQEHRPAQFERLGRLMNLRDDLMAELHGERPDPEEVKTLHGRMAELHGEMMAEKVRLHNAMQDLLTAEQRQRLSKAPSSDNVAPEEHDSHH</sequence>
<dbReference type="EMBL" id="JACHXM010000012">
    <property type="protein sequence ID" value="MBB3141683.1"/>
    <property type="molecule type" value="Genomic_DNA"/>
</dbReference>
<dbReference type="RefSeq" id="WP_035594407.1">
    <property type="nucleotide sequence ID" value="NZ_JACHXM010000012.1"/>
</dbReference>
<protein>
    <submittedName>
        <fullName evidence="3">Spy/CpxP family protein refolding chaperone</fullName>
    </submittedName>
</protein>
<dbReference type="AlphaFoldDB" id="A0A7W5BZR9"/>
<evidence type="ECO:0000256" key="1">
    <source>
        <dbReference type="SAM" id="MobiDB-lite"/>
    </source>
</evidence>
<dbReference type="CDD" id="cd09916">
    <property type="entry name" value="CpxP_like"/>
    <property type="match status" value="1"/>
</dbReference>
<dbReference type="Gene3D" id="1.20.120.1490">
    <property type="match status" value="1"/>
</dbReference>
<organism evidence="3 4">
    <name type="scientific">Halomonas organivorans</name>
    <dbReference type="NCBI Taxonomy" id="257772"/>
    <lineage>
        <taxon>Bacteria</taxon>
        <taxon>Pseudomonadati</taxon>
        <taxon>Pseudomonadota</taxon>
        <taxon>Gammaproteobacteria</taxon>
        <taxon>Oceanospirillales</taxon>
        <taxon>Halomonadaceae</taxon>
        <taxon>Halomonas</taxon>
    </lineage>
</organism>
<evidence type="ECO:0000256" key="2">
    <source>
        <dbReference type="SAM" id="SignalP"/>
    </source>
</evidence>
<reference evidence="3 4" key="1">
    <citation type="submission" date="2020-08" db="EMBL/GenBank/DDBJ databases">
        <title>Genomic Encyclopedia of Type Strains, Phase III (KMG-III): the genomes of soil and plant-associated and newly described type strains.</title>
        <authorList>
            <person name="Whitman W."/>
        </authorList>
    </citation>
    <scope>NUCLEOTIDE SEQUENCE [LARGE SCALE GENOMIC DNA]</scope>
    <source>
        <strain evidence="3 4">CECT 5995</strain>
    </source>
</reference>
<dbReference type="GO" id="GO:0042597">
    <property type="term" value="C:periplasmic space"/>
    <property type="evidence" value="ECO:0007669"/>
    <property type="project" value="InterPro"/>
</dbReference>
<dbReference type="Proteomes" id="UP000525987">
    <property type="component" value="Unassembled WGS sequence"/>
</dbReference>
<feature type="chain" id="PRO_5031495214" evidence="2">
    <location>
        <begin position="26"/>
        <end position="196"/>
    </location>
</feature>
<name>A0A7W5BZR9_9GAMM</name>
<evidence type="ECO:0000313" key="3">
    <source>
        <dbReference type="EMBL" id="MBB3141683.1"/>
    </source>
</evidence>
<dbReference type="InterPro" id="IPR012899">
    <property type="entry name" value="LTXXQ"/>
</dbReference>
<accession>A0A7W5BZR9</accession>
<proteinExistence type="predicted"/>
<keyword evidence="2" id="KW-0732">Signal</keyword>
<feature type="signal peptide" evidence="2">
    <location>
        <begin position="1"/>
        <end position="25"/>
    </location>
</feature>
<comment type="caution">
    <text evidence="3">The sequence shown here is derived from an EMBL/GenBank/DDBJ whole genome shotgun (WGS) entry which is preliminary data.</text>
</comment>
<evidence type="ECO:0000313" key="4">
    <source>
        <dbReference type="Proteomes" id="UP000525987"/>
    </source>
</evidence>